<dbReference type="Proteomes" id="UP000464374">
    <property type="component" value="Chromosome"/>
</dbReference>
<dbReference type="RefSeq" id="WP_162663961.1">
    <property type="nucleotide sequence ID" value="NZ_CP048020.1"/>
</dbReference>
<organism evidence="1 2">
    <name type="scientific">Treponema vincentii</name>
    <dbReference type="NCBI Taxonomy" id="69710"/>
    <lineage>
        <taxon>Bacteria</taxon>
        <taxon>Pseudomonadati</taxon>
        <taxon>Spirochaetota</taxon>
        <taxon>Spirochaetia</taxon>
        <taxon>Spirochaetales</taxon>
        <taxon>Treponemataceae</taxon>
        <taxon>Treponema</taxon>
    </lineage>
</organism>
<dbReference type="AlphaFoldDB" id="A0A6P1Y1C3"/>
<gene>
    <name evidence="1" type="ORF">GWP43_09585</name>
</gene>
<protein>
    <submittedName>
        <fullName evidence="1">Uncharacterized protein</fullName>
    </submittedName>
</protein>
<evidence type="ECO:0000313" key="2">
    <source>
        <dbReference type="Proteomes" id="UP000464374"/>
    </source>
</evidence>
<dbReference type="KEGG" id="trz:GWP43_09585"/>
<evidence type="ECO:0000313" key="1">
    <source>
        <dbReference type="EMBL" id="QHX43646.1"/>
    </source>
</evidence>
<name>A0A6P1Y1C3_9SPIR</name>
<proteinExistence type="predicted"/>
<accession>A0A6P1Y1C3</accession>
<dbReference type="EMBL" id="CP048020">
    <property type="protein sequence ID" value="QHX43646.1"/>
    <property type="molecule type" value="Genomic_DNA"/>
</dbReference>
<reference evidence="1 2" key="1">
    <citation type="submission" date="2020-01" db="EMBL/GenBank/DDBJ databases">
        <title>Complete genome sequence of a human oral phylogroup 1 Treponema sp. strain ATCC 700766, originally isolated from periodontitis dental plaque.</title>
        <authorList>
            <person name="Chan Y."/>
            <person name="Huo Y.-B."/>
            <person name="Yu X.-L."/>
            <person name="Zeng H."/>
            <person name="Leung W.-K."/>
            <person name="Watt R.M."/>
        </authorList>
    </citation>
    <scope>NUCLEOTIDE SEQUENCE [LARGE SCALE GENOMIC DNA]</scope>
    <source>
        <strain evidence="1 2">OMZ 804</strain>
    </source>
</reference>
<sequence>MRAQNIAAVWNYCHPWQFWSNSLNFSAGVLKKRPDAFTLIDVNRSGDTLSGGFLLYS</sequence>